<dbReference type="EMBL" id="JAAAIM010000361">
    <property type="protein sequence ID" value="KAG0289211.1"/>
    <property type="molecule type" value="Genomic_DNA"/>
</dbReference>
<feature type="region of interest" description="Disordered" evidence="1">
    <location>
        <begin position="142"/>
        <end position="304"/>
    </location>
</feature>
<sequence>MSQERTRGGTSGTLEVDTHSRIYSPSPYRTPTWSPESTSSSQQAEVALTQELLRPKEEESTSDNFLTAAADAENPLLSPLSLLSAVASVVGNRIGSPGLGNLDDLATCESLRSLSSTTPALKTLLSNSTTLSQDSALTYVSCGQGQPPSQKSISLQYPPTLSSSTMDTSSSNSSTQGLAQPTVSPAIVPRKRGRPPKLYNSTPNLSSDGGRPSKLSALAPKPSQEGGVQKASRQRSNTPGSTSSSSSLRHTPFEIRPFLPVGDPSGTSSQTKNGQGQAGVSNNAKPTHPTPVPRLKHNRKPNPDGAIWSMAELAAESSAERRPARVIIYADELLKKMVEDNKICIMEPCFRNPVRGDLYCVGQPDGAGGRHEHGDICAHEKIGCLIVLAFRYRYQLRLDVTYLAWVTSIDMAAIPVSIIRDFSANREVLRQALEGEVSMSEQYRLLSDAGYFAPRKEDKRGGGQDNNPIATLNGWSIAHQNEVLMASNSNRLGFLQWVAQAYQIAKGEVHGHDVTKRESTDVAIKQEESGQTTNKRMRSSTEPFPLFIPQ</sequence>
<evidence type="ECO:0000256" key="1">
    <source>
        <dbReference type="SAM" id="MobiDB-lite"/>
    </source>
</evidence>
<accession>A0ABQ7K0Z1</accession>
<proteinExistence type="predicted"/>
<gene>
    <name evidence="2" type="ORF">BGZ96_007187</name>
</gene>
<comment type="caution">
    <text evidence="2">The sequence shown here is derived from an EMBL/GenBank/DDBJ whole genome shotgun (WGS) entry which is preliminary data.</text>
</comment>
<reference evidence="2 3" key="1">
    <citation type="journal article" date="2020" name="Fungal Divers.">
        <title>Resolving the Mortierellaceae phylogeny through synthesis of multi-gene phylogenetics and phylogenomics.</title>
        <authorList>
            <person name="Vandepol N."/>
            <person name="Liber J."/>
            <person name="Desiro A."/>
            <person name="Na H."/>
            <person name="Kennedy M."/>
            <person name="Barry K."/>
            <person name="Grigoriev I.V."/>
            <person name="Miller A.N."/>
            <person name="O'Donnell K."/>
            <person name="Stajich J.E."/>
            <person name="Bonito G."/>
        </authorList>
    </citation>
    <scope>NUCLEOTIDE SEQUENCE [LARGE SCALE GENOMIC DNA]</scope>
    <source>
        <strain evidence="2 3">AD045</strain>
    </source>
</reference>
<feature type="compositionally biased region" description="Polar residues" evidence="1">
    <location>
        <begin position="265"/>
        <end position="285"/>
    </location>
</feature>
<name>A0ABQ7K0Z1_9FUNG</name>
<evidence type="ECO:0000313" key="2">
    <source>
        <dbReference type="EMBL" id="KAG0289211.1"/>
    </source>
</evidence>
<feature type="compositionally biased region" description="Low complexity" evidence="1">
    <location>
        <begin position="160"/>
        <end position="175"/>
    </location>
</feature>
<protein>
    <submittedName>
        <fullName evidence="2">Uncharacterized protein</fullName>
    </submittedName>
</protein>
<feature type="region of interest" description="Disordered" evidence="1">
    <location>
        <begin position="513"/>
        <end position="550"/>
    </location>
</feature>
<feature type="compositionally biased region" description="Basic and acidic residues" evidence="1">
    <location>
        <begin position="513"/>
        <end position="528"/>
    </location>
</feature>
<feature type="compositionally biased region" description="Polar residues" evidence="1">
    <location>
        <begin position="142"/>
        <end position="159"/>
    </location>
</feature>
<evidence type="ECO:0000313" key="3">
    <source>
        <dbReference type="Proteomes" id="UP001194696"/>
    </source>
</evidence>
<feature type="region of interest" description="Disordered" evidence="1">
    <location>
        <begin position="1"/>
        <end position="46"/>
    </location>
</feature>
<dbReference type="Proteomes" id="UP001194696">
    <property type="component" value="Unassembled WGS sequence"/>
</dbReference>
<keyword evidence="3" id="KW-1185">Reference proteome</keyword>
<organism evidence="2 3">
    <name type="scientific">Linnemannia gamsii</name>
    <dbReference type="NCBI Taxonomy" id="64522"/>
    <lineage>
        <taxon>Eukaryota</taxon>
        <taxon>Fungi</taxon>
        <taxon>Fungi incertae sedis</taxon>
        <taxon>Mucoromycota</taxon>
        <taxon>Mortierellomycotina</taxon>
        <taxon>Mortierellomycetes</taxon>
        <taxon>Mortierellales</taxon>
        <taxon>Mortierellaceae</taxon>
        <taxon>Linnemannia</taxon>
    </lineage>
</organism>
<feature type="compositionally biased region" description="Low complexity" evidence="1">
    <location>
        <begin position="30"/>
        <end position="41"/>
    </location>
</feature>